<dbReference type="Gene3D" id="1.25.10.10">
    <property type="entry name" value="Leucine-rich Repeat Variant"/>
    <property type="match status" value="5"/>
</dbReference>
<comment type="caution">
    <text evidence="2">The sequence shown here is derived from an EMBL/GenBank/DDBJ whole genome shotgun (WGS) entry which is preliminary data.</text>
</comment>
<dbReference type="SMART" id="SM00185">
    <property type="entry name" value="ARM"/>
    <property type="match status" value="11"/>
</dbReference>
<dbReference type="PANTHER" id="PTHR23315">
    <property type="entry name" value="U BOX DOMAIN-CONTAINING"/>
    <property type="match status" value="1"/>
</dbReference>
<dbReference type="SUPFAM" id="SSF48371">
    <property type="entry name" value="ARM repeat"/>
    <property type="match status" value="2"/>
</dbReference>
<accession>A0ABQ8UPR5</accession>
<organism evidence="2 3">
    <name type="scientific">Paratrimastix pyriformis</name>
    <dbReference type="NCBI Taxonomy" id="342808"/>
    <lineage>
        <taxon>Eukaryota</taxon>
        <taxon>Metamonada</taxon>
        <taxon>Preaxostyla</taxon>
        <taxon>Paratrimastigidae</taxon>
        <taxon>Paratrimastix</taxon>
    </lineage>
</organism>
<name>A0ABQ8UPR5_9EUKA</name>
<dbReference type="InterPro" id="IPR000225">
    <property type="entry name" value="Armadillo"/>
</dbReference>
<proteinExistence type="predicted"/>
<keyword evidence="3" id="KW-1185">Reference proteome</keyword>
<dbReference type="PROSITE" id="PS50176">
    <property type="entry name" value="ARM_REPEAT"/>
    <property type="match status" value="2"/>
</dbReference>
<dbReference type="PANTHER" id="PTHR23315:SF7">
    <property type="entry name" value="U-BOX DOMAIN-CONTAINING PROTEIN 4"/>
    <property type="match status" value="1"/>
</dbReference>
<protein>
    <submittedName>
        <fullName evidence="2">Uncharacterized protein</fullName>
    </submittedName>
</protein>
<dbReference type="InterPro" id="IPR016024">
    <property type="entry name" value="ARM-type_fold"/>
</dbReference>
<feature type="repeat" description="ARM" evidence="1">
    <location>
        <begin position="795"/>
        <end position="840"/>
    </location>
</feature>
<evidence type="ECO:0000313" key="2">
    <source>
        <dbReference type="EMBL" id="KAJ4459319.1"/>
    </source>
</evidence>
<dbReference type="Proteomes" id="UP001141327">
    <property type="component" value="Unassembled WGS sequence"/>
</dbReference>
<dbReference type="EMBL" id="JAPMOS010000020">
    <property type="protein sequence ID" value="KAJ4459319.1"/>
    <property type="molecule type" value="Genomic_DNA"/>
</dbReference>
<feature type="repeat" description="ARM" evidence="1">
    <location>
        <begin position="537"/>
        <end position="583"/>
    </location>
</feature>
<dbReference type="InterPro" id="IPR011989">
    <property type="entry name" value="ARM-like"/>
</dbReference>
<sequence>MSAALRRSSISINPLRQSASLLTLTVCTEGKTKRRIHITKVSESSNYATFCRVIGAEFPLESIQEITYTKDGDSYAITSDATLEVFIRERPNPFQVNVSFKARRLYTPLLDGGATAPTRHLLAPIVMPGTPPEMVSFASLTLLAEGFPPQVISVPPERPLDMAGLRALVQAHYPDQPIETLLFEKVYDVASDAALQSYLTDSAHENLIRVTLGRPGDVPPTPGTIPGGGESTPHLIAHRLCSSLPCPVPPTPGTSQAAVGESDRMLGQLNGLLRKGAQLRGGEIARWTDSARSLMEASVVSRSRVIEQLVPMLNDPSLLADTEVAANLLKVFWLLAANKTNQLLLGRAGVAEPMVRLLRHPTVAKSPRVIKNLLRACKDINFCNAENRQLFGRAGMPSALVALLDSKLADTNPKPSDSKLADTNPKVCPSISLHSWPTSSWPIPTPIHLSHHQTHTASTRMPLGRYQPQGLYPAFTDHSRDQSLCSSIPQCSPWPHPSSSDRDWVVVAIKVSEALTASIANIAANNPENQAAFTRAGAAEAFVRLLEREVMLANPQVAEYALGAVSNVVAGHETAKTAFGAAGMCPALLGLINHRVVTENVKVAEYLVMALANLCSGHVGNQLLLTQPAPADPAPADIRSLRHALPTVHEHHRAQAGAVPLLVGMLDSPLIAAPGGQVAEYLLRLLMLLSFNNNAAQVAFARAGVAPRLVAMLGQPGLMANGRLGEYLAMTIANLAWNNPECQAAFGQAGIVAPFVSLLGSPALTARIGGEFLLRVLMNVTFHNPENQGLFIRGGVAAPLVALLENPGSNNPKLVESLVGALLNLCSANEEAQGALGKAGAIPPALRLAADAQTLAASVVLDQLMGALWNLATHEPNRVLFAQAEAATVFMQLLRVPLVTGTPRLLEYALGTIRSLTATNPESQTQFGRPEGLVEFVRLFDLPLFAAAVSPTAVLEHLISVLLNLCMNNDEVKHVLGQANVAEPLIRLLTRPLILTSADVTKKLCAAVANLTRVSPENQTAFGPAIEPLVRLCDHFVVLNNPAVAEALLGAIWNLSLLPTNRQAFIEAGLAPALAALQQNPVYSVPPVQNNFVGAVRTLCAGGTSLRGVLEEAGVRIL</sequence>
<gene>
    <name evidence="2" type="ORF">PAPYR_4609</name>
</gene>
<reference evidence="2" key="1">
    <citation type="journal article" date="2022" name="bioRxiv">
        <title>Genomics of Preaxostyla Flagellates Illuminates Evolutionary Transitions and the Path Towards Mitochondrial Loss.</title>
        <authorList>
            <person name="Novak L.V.F."/>
            <person name="Treitli S.C."/>
            <person name="Pyrih J."/>
            <person name="Halakuc P."/>
            <person name="Pipaliya S.V."/>
            <person name="Vacek V."/>
            <person name="Brzon O."/>
            <person name="Soukal P."/>
            <person name="Eme L."/>
            <person name="Dacks J.B."/>
            <person name="Karnkowska A."/>
            <person name="Elias M."/>
            <person name="Hampl V."/>
        </authorList>
    </citation>
    <scope>NUCLEOTIDE SEQUENCE</scope>
    <source>
        <strain evidence="2">RCP-MX</strain>
    </source>
</reference>
<evidence type="ECO:0000256" key="1">
    <source>
        <dbReference type="PROSITE-ProRule" id="PRU00259"/>
    </source>
</evidence>
<evidence type="ECO:0000313" key="3">
    <source>
        <dbReference type="Proteomes" id="UP001141327"/>
    </source>
</evidence>